<keyword evidence="10" id="KW-1133">Transmembrane helix</keyword>
<protein>
    <recommendedName>
        <fullName evidence="2">histidine kinase</fullName>
        <ecNumber evidence="2">2.7.13.3</ecNumber>
    </recommendedName>
</protein>
<evidence type="ECO:0000256" key="1">
    <source>
        <dbReference type="ARBA" id="ARBA00000085"/>
    </source>
</evidence>
<evidence type="ECO:0000259" key="11">
    <source>
        <dbReference type="Pfam" id="PF02518"/>
    </source>
</evidence>
<dbReference type="Gene3D" id="3.30.565.10">
    <property type="entry name" value="Histidine kinase-like ATPase, C-terminal domain"/>
    <property type="match status" value="1"/>
</dbReference>
<dbReference type="InterPro" id="IPR036890">
    <property type="entry name" value="HATPase_C_sf"/>
</dbReference>
<gene>
    <name evidence="14" type="ORF">JIG36_13720</name>
</gene>
<keyword evidence="10" id="KW-0472">Membrane</keyword>
<name>A0ABS2A9V9_9ACTN</name>
<evidence type="ECO:0000259" key="12">
    <source>
        <dbReference type="Pfam" id="PF07730"/>
    </source>
</evidence>
<dbReference type="PROSITE" id="PS51257">
    <property type="entry name" value="PROKAR_LIPOPROTEIN"/>
    <property type="match status" value="1"/>
</dbReference>
<sequence length="493" mass="50601">MRIGDGRRAAMDALVAVLTAVACLVIQTGRTGATSPGTSWLDWLAAVVPCVPLLWRSRWPVAVFWGVCALIGLGGLLGARTPAIFLVPLVALFAVARNRSAVHTWSAVGFTVLAGLLGRPEDSTAWTGFAAVSVVTVAVALIGINQRTRQAYLSALEEHALRLEIERDQRARLAVADERARIAREMHDVVAHHLTVMVALSEGAAASVPAAPGRAATVMTQVSATGRQALTEMRRIVGLLREGGVLSESGAAGEGGAVSENSAVSNSGELHEDDAVHEDGVVSNGGAVSNGSAVSELPTGLSRPSGPSGSGGNRPAENGNGGLGGIGAGADRGPQPGLGDLDALVDRVRRAGPRVTLVREGAAGAWGPAAGLTVYRIVQEALTNTLKHVGTRVGVEVRLVFGPGSAEISVVDDGGGAVAREPEPANRHGLVGMAERAAAYGGRVEAGPRPGAGWRVHVRLEFDELPPAPTGNETDDERLATPARAGNEESVTA</sequence>
<evidence type="ECO:0000313" key="14">
    <source>
        <dbReference type="EMBL" id="MBM2616618.1"/>
    </source>
</evidence>
<dbReference type="CDD" id="cd16917">
    <property type="entry name" value="HATPase_UhpB-NarQ-NarX-like"/>
    <property type="match status" value="1"/>
</dbReference>
<proteinExistence type="predicted"/>
<dbReference type="SUPFAM" id="SSF55874">
    <property type="entry name" value="ATPase domain of HSP90 chaperone/DNA topoisomerase II/histidine kinase"/>
    <property type="match status" value="1"/>
</dbReference>
<comment type="caution">
    <text evidence="14">The sequence shown here is derived from an EMBL/GenBank/DDBJ whole genome shotgun (WGS) entry which is preliminary data.</text>
</comment>
<evidence type="ECO:0000256" key="5">
    <source>
        <dbReference type="ARBA" id="ARBA00022741"/>
    </source>
</evidence>
<dbReference type="RefSeq" id="WP_203376522.1">
    <property type="nucleotide sequence ID" value="NZ_JAENHP010000003.1"/>
</dbReference>
<feature type="transmembrane region" description="Helical" evidence="10">
    <location>
        <begin position="125"/>
        <end position="144"/>
    </location>
</feature>
<dbReference type="InterPro" id="IPR003594">
    <property type="entry name" value="HATPase_dom"/>
</dbReference>
<keyword evidence="8" id="KW-0902">Two-component regulatory system</keyword>
<feature type="domain" description="Signal transduction histidine kinase subgroup 3 dimerisation and phosphoacceptor" evidence="12">
    <location>
        <begin position="178"/>
        <end position="243"/>
    </location>
</feature>
<dbReference type="InterPro" id="IPR050482">
    <property type="entry name" value="Sensor_HK_TwoCompSys"/>
</dbReference>
<comment type="catalytic activity">
    <reaction evidence="1">
        <text>ATP + protein L-histidine = ADP + protein N-phospho-L-histidine.</text>
        <dbReference type="EC" id="2.7.13.3"/>
    </reaction>
</comment>
<feature type="transmembrane region" description="Helical" evidence="10">
    <location>
        <begin position="102"/>
        <end position="119"/>
    </location>
</feature>
<feature type="domain" description="DUF7134" evidence="13">
    <location>
        <begin position="6"/>
        <end position="149"/>
    </location>
</feature>
<accession>A0ABS2A9V9</accession>
<evidence type="ECO:0000256" key="8">
    <source>
        <dbReference type="ARBA" id="ARBA00023012"/>
    </source>
</evidence>
<dbReference type="Pfam" id="PF02518">
    <property type="entry name" value="HATPase_c"/>
    <property type="match status" value="1"/>
</dbReference>
<dbReference type="EC" id="2.7.13.3" evidence="2"/>
<dbReference type="Pfam" id="PF23539">
    <property type="entry name" value="DUF7134"/>
    <property type="match status" value="1"/>
</dbReference>
<dbReference type="Gene3D" id="1.20.5.1930">
    <property type="match status" value="1"/>
</dbReference>
<feature type="compositionally biased region" description="Gly residues" evidence="9">
    <location>
        <begin position="319"/>
        <end position="330"/>
    </location>
</feature>
<evidence type="ECO:0000256" key="3">
    <source>
        <dbReference type="ARBA" id="ARBA00022553"/>
    </source>
</evidence>
<keyword evidence="3" id="KW-0597">Phosphoprotein</keyword>
<dbReference type="EMBL" id="JAENHP010000003">
    <property type="protein sequence ID" value="MBM2616618.1"/>
    <property type="molecule type" value="Genomic_DNA"/>
</dbReference>
<evidence type="ECO:0000256" key="10">
    <source>
        <dbReference type="SAM" id="Phobius"/>
    </source>
</evidence>
<feature type="region of interest" description="Disordered" evidence="9">
    <location>
        <begin position="464"/>
        <end position="493"/>
    </location>
</feature>
<dbReference type="Proteomes" id="UP000632138">
    <property type="component" value="Unassembled WGS sequence"/>
</dbReference>
<feature type="compositionally biased region" description="Low complexity" evidence="9">
    <location>
        <begin position="281"/>
        <end position="307"/>
    </location>
</feature>
<dbReference type="PANTHER" id="PTHR24421:SF10">
    <property type="entry name" value="NITRATE_NITRITE SENSOR PROTEIN NARQ"/>
    <property type="match status" value="1"/>
</dbReference>
<feature type="region of interest" description="Disordered" evidence="9">
    <location>
        <begin position="280"/>
        <end position="340"/>
    </location>
</feature>
<feature type="transmembrane region" description="Helical" evidence="10">
    <location>
        <begin position="62"/>
        <end position="95"/>
    </location>
</feature>
<feature type="compositionally biased region" description="Low complexity" evidence="9">
    <location>
        <begin position="248"/>
        <end position="263"/>
    </location>
</feature>
<evidence type="ECO:0000256" key="6">
    <source>
        <dbReference type="ARBA" id="ARBA00022777"/>
    </source>
</evidence>
<dbReference type="PANTHER" id="PTHR24421">
    <property type="entry name" value="NITRATE/NITRITE SENSOR PROTEIN NARX-RELATED"/>
    <property type="match status" value="1"/>
</dbReference>
<keyword evidence="4" id="KW-0808">Transferase</keyword>
<evidence type="ECO:0000256" key="4">
    <source>
        <dbReference type="ARBA" id="ARBA00022679"/>
    </source>
</evidence>
<reference evidence="14 15" key="1">
    <citation type="submission" date="2021-01" db="EMBL/GenBank/DDBJ databases">
        <title>Actinoplanes sp. nov. LDG1-06 isolated from lichen.</title>
        <authorList>
            <person name="Saeng-In P."/>
            <person name="Phongsopitanun W."/>
            <person name="Kanchanasin P."/>
            <person name="Yuki M."/>
            <person name="Kudo T."/>
            <person name="Ohkuma M."/>
            <person name="Tanasupawat S."/>
        </authorList>
    </citation>
    <scope>NUCLEOTIDE SEQUENCE [LARGE SCALE GENOMIC DNA]</scope>
    <source>
        <strain evidence="14 15">LDG1-06</strain>
    </source>
</reference>
<evidence type="ECO:0000256" key="2">
    <source>
        <dbReference type="ARBA" id="ARBA00012438"/>
    </source>
</evidence>
<evidence type="ECO:0000313" key="15">
    <source>
        <dbReference type="Proteomes" id="UP000632138"/>
    </source>
</evidence>
<evidence type="ECO:0000259" key="13">
    <source>
        <dbReference type="Pfam" id="PF23539"/>
    </source>
</evidence>
<evidence type="ECO:0000256" key="7">
    <source>
        <dbReference type="ARBA" id="ARBA00022840"/>
    </source>
</evidence>
<keyword evidence="10" id="KW-0812">Transmembrane</keyword>
<feature type="region of interest" description="Disordered" evidence="9">
    <location>
        <begin position="248"/>
        <end position="267"/>
    </location>
</feature>
<feature type="domain" description="Histidine kinase/HSP90-like ATPase" evidence="11">
    <location>
        <begin position="373"/>
        <end position="462"/>
    </location>
</feature>
<organism evidence="14 15">
    <name type="scientific">Paractinoplanes ovalisporus</name>
    <dbReference type="NCBI Taxonomy" id="2810368"/>
    <lineage>
        <taxon>Bacteria</taxon>
        <taxon>Bacillati</taxon>
        <taxon>Actinomycetota</taxon>
        <taxon>Actinomycetes</taxon>
        <taxon>Micromonosporales</taxon>
        <taxon>Micromonosporaceae</taxon>
        <taxon>Paractinoplanes</taxon>
    </lineage>
</organism>
<dbReference type="InterPro" id="IPR011712">
    <property type="entry name" value="Sig_transdc_His_kin_sub3_dim/P"/>
</dbReference>
<keyword evidence="7" id="KW-0067">ATP-binding</keyword>
<dbReference type="InterPro" id="IPR055558">
    <property type="entry name" value="DUF7134"/>
</dbReference>
<dbReference type="Pfam" id="PF07730">
    <property type="entry name" value="HisKA_3"/>
    <property type="match status" value="1"/>
</dbReference>
<keyword evidence="15" id="KW-1185">Reference proteome</keyword>
<keyword evidence="6" id="KW-0418">Kinase</keyword>
<evidence type="ECO:0000256" key="9">
    <source>
        <dbReference type="SAM" id="MobiDB-lite"/>
    </source>
</evidence>
<keyword evidence="5" id="KW-0547">Nucleotide-binding</keyword>